<feature type="region of interest" description="Disordered" evidence="1">
    <location>
        <begin position="1996"/>
        <end position="2115"/>
    </location>
</feature>
<feature type="compositionally biased region" description="Basic and acidic residues" evidence="1">
    <location>
        <begin position="428"/>
        <end position="438"/>
    </location>
</feature>
<protein>
    <submittedName>
        <fullName evidence="3">Uncharacterized protein LOC105177096 isoform X2</fullName>
    </submittedName>
</protein>
<feature type="compositionally biased region" description="Polar residues" evidence="1">
    <location>
        <begin position="2319"/>
        <end position="2332"/>
    </location>
</feature>
<feature type="compositionally biased region" description="Basic and acidic residues" evidence="1">
    <location>
        <begin position="2962"/>
        <end position="2978"/>
    </location>
</feature>
<feature type="region of interest" description="Disordered" evidence="1">
    <location>
        <begin position="2318"/>
        <end position="2368"/>
    </location>
</feature>
<feature type="region of interest" description="Disordered" evidence="1">
    <location>
        <begin position="1817"/>
        <end position="1966"/>
    </location>
</feature>
<organism evidence="2 3">
    <name type="scientific">Sesamum indicum</name>
    <name type="common">Oriental sesame</name>
    <name type="synonym">Sesamum orientale</name>
    <dbReference type="NCBI Taxonomy" id="4182"/>
    <lineage>
        <taxon>Eukaryota</taxon>
        <taxon>Viridiplantae</taxon>
        <taxon>Streptophyta</taxon>
        <taxon>Embryophyta</taxon>
        <taxon>Tracheophyta</taxon>
        <taxon>Spermatophyta</taxon>
        <taxon>Magnoliopsida</taxon>
        <taxon>eudicotyledons</taxon>
        <taxon>Gunneridae</taxon>
        <taxon>Pentapetalae</taxon>
        <taxon>asterids</taxon>
        <taxon>lamiids</taxon>
        <taxon>Lamiales</taxon>
        <taxon>Pedaliaceae</taxon>
        <taxon>Sesamum</taxon>
    </lineage>
</organism>
<feature type="compositionally biased region" description="Basic and acidic residues" evidence="1">
    <location>
        <begin position="556"/>
        <end position="571"/>
    </location>
</feature>
<feature type="compositionally biased region" description="Basic and acidic residues" evidence="1">
    <location>
        <begin position="2749"/>
        <end position="2772"/>
    </location>
</feature>
<feature type="region of interest" description="Disordered" evidence="1">
    <location>
        <begin position="38"/>
        <end position="61"/>
    </location>
</feature>
<feature type="region of interest" description="Disordered" evidence="1">
    <location>
        <begin position="1533"/>
        <end position="1566"/>
    </location>
</feature>
<feature type="compositionally biased region" description="Basic and acidic residues" evidence="1">
    <location>
        <begin position="1557"/>
        <end position="1566"/>
    </location>
</feature>
<feature type="region of interest" description="Disordered" evidence="1">
    <location>
        <begin position="682"/>
        <end position="705"/>
    </location>
</feature>
<evidence type="ECO:0000256" key="1">
    <source>
        <dbReference type="SAM" id="MobiDB-lite"/>
    </source>
</evidence>
<feature type="compositionally biased region" description="Basic and acidic residues" evidence="1">
    <location>
        <begin position="1907"/>
        <end position="1927"/>
    </location>
</feature>
<feature type="compositionally biased region" description="Basic and acidic residues" evidence="1">
    <location>
        <begin position="1833"/>
        <end position="1852"/>
    </location>
</feature>
<feature type="compositionally biased region" description="Basic and acidic residues" evidence="1">
    <location>
        <begin position="1206"/>
        <end position="1218"/>
    </location>
</feature>
<feature type="compositionally biased region" description="Basic and acidic residues" evidence="1">
    <location>
        <begin position="479"/>
        <end position="489"/>
    </location>
</feature>
<feature type="compositionally biased region" description="Polar residues" evidence="1">
    <location>
        <begin position="113"/>
        <end position="126"/>
    </location>
</feature>
<gene>
    <name evidence="3" type="primary">LOC105177096</name>
</gene>
<feature type="region of interest" description="Disordered" evidence="1">
    <location>
        <begin position="3538"/>
        <end position="3655"/>
    </location>
</feature>
<feature type="compositionally biased region" description="Low complexity" evidence="1">
    <location>
        <begin position="2731"/>
        <end position="2742"/>
    </location>
</feature>
<feature type="compositionally biased region" description="Polar residues" evidence="1">
    <location>
        <begin position="2100"/>
        <end position="2111"/>
    </location>
</feature>
<feature type="compositionally biased region" description="Basic and acidic residues" evidence="1">
    <location>
        <begin position="2494"/>
        <end position="2508"/>
    </location>
</feature>
<feature type="compositionally biased region" description="Basic and acidic residues" evidence="1">
    <location>
        <begin position="3592"/>
        <end position="3633"/>
    </location>
</feature>
<feature type="compositionally biased region" description="Basic and acidic residues" evidence="1">
    <location>
        <begin position="38"/>
        <end position="48"/>
    </location>
</feature>
<feature type="compositionally biased region" description="Polar residues" evidence="1">
    <location>
        <begin position="449"/>
        <end position="460"/>
    </location>
</feature>
<feature type="compositionally biased region" description="Basic and acidic residues" evidence="1">
    <location>
        <begin position="3177"/>
        <end position="3186"/>
    </location>
</feature>
<feature type="region of interest" description="Disordered" evidence="1">
    <location>
        <begin position="3241"/>
        <end position="3268"/>
    </location>
</feature>
<feature type="compositionally biased region" description="Polar residues" evidence="1">
    <location>
        <begin position="1896"/>
        <end position="1906"/>
    </location>
</feature>
<feature type="region of interest" description="Disordered" evidence="1">
    <location>
        <begin position="2901"/>
        <end position="3006"/>
    </location>
</feature>
<feature type="compositionally biased region" description="Basic and acidic residues" evidence="1">
    <location>
        <begin position="1242"/>
        <end position="1279"/>
    </location>
</feature>
<feature type="compositionally biased region" description="Acidic residues" evidence="1">
    <location>
        <begin position="780"/>
        <end position="789"/>
    </location>
</feature>
<feature type="compositionally biased region" description="Basic and acidic residues" evidence="1">
    <location>
        <begin position="2995"/>
        <end position="3006"/>
    </location>
</feature>
<dbReference type="Proteomes" id="UP000504604">
    <property type="component" value="Linkage group LG15"/>
</dbReference>
<evidence type="ECO:0000313" key="2">
    <source>
        <dbReference type="Proteomes" id="UP000504604"/>
    </source>
</evidence>
<feature type="compositionally biased region" description="Basic and acidic residues" evidence="1">
    <location>
        <begin position="3134"/>
        <end position="3148"/>
    </location>
</feature>
<accession>A0A6I9UEH2</accession>
<keyword evidence="2" id="KW-1185">Reference proteome</keyword>
<feature type="compositionally biased region" description="Basic and acidic residues" evidence="1">
    <location>
        <begin position="1615"/>
        <end position="1624"/>
    </location>
</feature>
<feature type="compositionally biased region" description="Basic and acidic residues" evidence="1">
    <location>
        <begin position="750"/>
        <end position="763"/>
    </location>
</feature>
<feature type="region of interest" description="Disordered" evidence="1">
    <location>
        <begin position="3082"/>
        <end position="3101"/>
    </location>
</feature>
<name>A0A6I9UEH2_SESIN</name>
<feature type="compositionally biased region" description="Polar residues" evidence="1">
    <location>
        <begin position="280"/>
        <end position="306"/>
    </location>
</feature>
<feature type="compositionally biased region" description="Basic and acidic residues" evidence="1">
    <location>
        <begin position="262"/>
        <end position="279"/>
    </location>
</feature>
<feature type="compositionally biased region" description="Basic and acidic residues" evidence="1">
    <location>
        <begin position="1634"/>
        <end position="1647"/>
    </location>
</feature>
<feature type="region of interest" description="Disordered" evidence="1">
    <location>
        <begin position="2279"/>
        <end position="2306"/>
    </location>
</feature>
<feature type="compositionally biased region" description="Basic and acidic residues" evidence="1">
    <location>
        <begin position="965"/>
        <end position="981"/>
    </location>
</feature>
<feature type="compositionally biased region" description="Basic and acidic residues" evidence="1">
    <location>
        <begin position="3082"/>
        <end position="3099"/>
    </location>
</feature>
<feature type="region of interest" description="Disordered" evidence="1">
    <location>
        <begin position="2133"/>
        <end position="2219"/>
    </location>
</feature>
<feature type="region of interest" description="Disordered" evidence="1">
    <location>
        <begin position="377"/>
        <end position="400"/>
    </location>
</feature>
<feature type="region of interest" description="Disordered" evidence="1">
    <location>
        <begin position="113"/>
        <end position="167"/>
    </location>
</feature>
<feature type="compositionally biased region" description="Basic and acidic residues" evidence="1">
    <location>
        <begin position="2042"/>
        <end position="2064"/>
    </location>
</feature>
<feature type="region of interest" description="Disordered" evidence="1">
    <location>
        <begin position="3673"/>
        <end position="3708"/>
    </location>
</feature>
<feature type="compositionally biased region" description="Basic and acidic residues" evidence="1">
    <location>
        <begin position="1300"/>
        <end position="1314"/>
    </location>
</feature>
<feature type="region of interest" description="Disordered" evidence="1">
    <location>
        <begin position="1297"/>
        <end position="1323"/>
    </location>
</feature>
<feature type="compositionally biased region" description="Basic and acidic residues" evidence="1">
    <location>
        <begin position="2292"/>
        <end position="2306"/>
    </location>
</feature>
<dbReference type="RefSeq" id="XP_011098424.1">
    <property type="nucleotide sequence ID" value="XM_011100122.2"/>
</dbReference>
<feature type="compositionally biased region" description="Basic and acidic residues" evidence="1">
    <location>
        <begin position="1093"/>
        <end position="1114"/>
    </location>
</feature>
<feature type="region of interest" description="Disordered" evidence="1">
    <location>
        <begin position="428"/>
        <end position="489"/>
    </location>
</feature>
<feature type="compositionally biased region" description="Polar residues" evidence="1">
    <location>
        <begin position="2693"/>
        <end position="2704"/>
    </location>
</feature>
<feature type="compositionally biased region" description="Basic and acidic residues" evidence="1">
    <location>
        <begin position="2666"/>
        <end position="2683"/>
    </location>
</feature>
<feature type="compositionally biased region" description="Basic and acidic residues" evidence="1">
    <location>
        <begin position="988"/>
        <end position="1011"/>
    </location>
</feature>
<feature type="region of interest" description="Disordered" evidence="1">
    <location>
        <begin position="2802"/>
        <end position="2856"/>
    </location>
</feature>
<feature type="compositionally biased region" description="Basic and acidic residues" evidence="1">
    <location>
        <begin position="1024"/>
        <end position="1035"/>
    </location>
</feature>
<proteinExistence type="predicted"/>
<feature type="region of interest" description="Disordered" evidence="1">
    <location>
        <begin position="217"/>
        <end position="322"/>
    </location>
</feature>
<feature type="compositionally biased region" description="Low complexity" evidence="1">
    <location>
        <begin position="2910"/>
        <end position="2919"/>
    </location>
</feature>
<feature type="region of interest" description="Disordered" evidence="1">
    <location>
        <begin position="2637"/>
        <end position="2772"/>
    </location>
</feature>
<feature type="region of interest" description="Disordered" evidence="1">
    <location>
        <begin position="3134"/>
        <end position="3218"/>
    </location>
</feature>
<feature type="compositionally biased region" description="Basic residues" evidence="1">
    <location>
        <begin position="3681"/>
        <end position="3702"/>
    </location>
</feature>
<feature type="compositionally biased region" description="Basic and acidic residues" evidence="1">
    <location>
        <begin position="1126"/>
        <end position="1142"/>
    </location>
</feature>
<feature type="region of interest" description="Disordered" evidence="1">
    <location>
        <begin position="750"/>
        <end position="795"/>
    </location>
</feature>
<dbReference type="GeneID" id="105177096"/>
<feature type="region of interest" description="Disordered" evidence="1">
    <location>
        <begin position="1615"/>
        <end position="1647"/>
    </location>
</feature>
<feature type="compositionally biased region" description="Polar residues" evidence="1">
    <location>
        <begin position="2459"/>
        <end position="2493"/>
    </location>
</feature>
<feature type="compositionally biased region" description="Basic and acidic residues" evidence="1">
    <location>
        <begin position="593"/>
        <end position="605"/>
    </location>
</feature>
<feature type="region of interest" description="Disordered" evidence="1">
    <location>
        <begin position="1161"/>
        <end position="1279"/>
    </location>
</feature>
<reference evidence="3" key="1">
    <citation type="submission" date="2025-08" db="UniProtKB">
        <authorList>
            <consortium name="RefSeq"/>
        </authorList>
    </citation>
    <scope>IDENTIFICATION</scope>
</reference>
<evidence type="ECO:0000313" key="3">
    <source>
        <dbReference type="RefSeq" id="XP_011098424.1"/>
    </source>
</evidence>
<feature type="compositionally biased region" description="Basic and acidic residues" evidence="1">
    <location>
        <begin position="3564"/>
        <end position="3584"/>
    </location>
</feature>
<feature type="region of interest" description="Disordered" evidence="1">
    <location>
        <begin position="2452"/>
        <end position="2508"/>
    </location>
</feature>
<feature type="compositionally biased region" description="Basic and acidic residues" evidence="1">
    <location>
        <begin position="2159"/>
        <end position="2176"/>
    </location>
</feature>
<feature type="region of interest" description="Disordered" evidence="1">
    <location>
        <begin position="556"/>
        <end position="669"/>
    </location>
</feature>
<sequence length="3708" mass="410970">MATEADIPATAILCETRKEQGGNIADAATNIMINKIPQEEKTQADTRNEPPTVEGDNFLGTPLIDKVHCEVSSISPDASMVAEKPDQTVKDDTEVLLPSKPKLGDQTLEITGSQEICSERIQQNAEESNDSEKGEDRGVLPVEYSMYSGEMTSGMQAGDILHDPDSDDLRVETQLSKDTTSDHHCVNDSIAKQMALSKENLQEASLLGGEKDFNIQVKETNDANGDGEKTEEDISLNLTSDVCKEECPNDQSKINPEQEGSDNEKRFAENLDRIAEKVSQENSTLADATSSSDKPLSKNESNSSFSQEDDTAVPTSEGSGILLENIVDESQVAVESQSRNLEGFVTTHGNTNITEKTEECSLVRVDGSEIQCDEQLEQESKELPVPEVLTGGTNDNESAIIDKVKDEDEDLEEAEMYGIEKNKRINQQKEEVQVEKPVESLNVAPENIEASNLGQDNKTSFQEEHRTDGDQQGMTSDNSEEKTIDTVDTKKETLENFSTIVSIPPEEGSIDANLQEVASDSTSKKLIDELDIQMEVLEKFSTVPNEQIEENSIMKVDDSEMKDEEHLENQIRKTSSPIPLAREASADESTAEQETRIEDGEKAELCENETSPENMKIEPKIENPENSLEVTSEDIKASSSSQEIETRDSGEEESIAANPQGILDEKTDKEKVGAAELKEEIPGVQSFSTKVSITPEEGSIDANLQKVTSDSTVEKMIDELDTQKEVLEKFSTIVSNEEIEGNSNVKLDESEMKNEECLEKESIKTSSPIPLAREANDNESTAEQETPIEDAEKTELCENKISIENVKIELKIEKPENNLDVTSENIKASDSGQEVETRVLAKEGLAANPQGILDEKTDRQIVGAAEIKEETPESFSTIVSTPPEEGSIDANLQKAMTDSTAEKMIDEPDKQKEVLEYSFLLQNFSTIISNEYIEENLTVKVDDSEIKSEEQLEKESITKSSPIHLAREASDDGSTVERETPIEDGEEADLRENETSIENMKIESKIEKPENSLDVISENIKASDSGHDIETRVSADEESLAANPQGILDENTDKEIVSAAEIEEENSELQNFAPTDSNEKTNESSLIQGDGLQKADEEHLEKESEKPSSKEDFKGNTNDDELTLMDDVKIEDETPRRSQLFEEKKNIENALLKEELQIEKPVESSNTTIEDFQVSDSGQHTEKTGFIEEQTVIENPQGNPDDVEEKTDTADADEKTRELQISLNVSDEDNDQSSLIQVDTSEMEHEEYLEREMEKPSPGEASTKDANDDKSTIRHEPTIGDEIIRKVELFETNKNIDSTLPEKEDFQDASEVHKASTSSENIESTSYLKEHSLTANLQAITSDKTIDATDAKENAAKTLPHEHTEGNSSIQLDCLHMKHGEHLDRECEIPPLLEAAIEETNKDKSKNTHEPYDGAEDPIKSELSENEKDAVSTLVKKEAHLEKPIDSLPVATEDIEATDSIQDIEVSSIKEQILSAARQEISVDKTEEKTIDAAETKEETPDGQIFETIVSNEKTNENPLIEGNGSQIKEYLEKESEKPSSIKDFTGAANDDELTQTDEHKIEDENQQRAEFFGNKRNTESTLLKEELKIEEPIESFNATVDDVKVSDLGQHTEKTGFMEEQRLIENPQGIQDYKVEEKTEGADTDEKTRELQNVLINVPNVDNDQTSLTQVDVSEMKHEEYLEKEMEISSLTEASTEDVNDDRSTIMHEAKIGVESIRKVESSEIEKNEDRTWLEKEDLQDALDASEVCKASASMENIQTTCYLEEQSLTSNLQAITSNKTIDATYAKENVAKSLSYEEAEENSTVQMEHEEHLETENEIPLLAEVPTQETNEYKSKNMHDEDQIKSELSEKGTVSTSVEEETNIEKPLHSLQVATKDIEATDSSQDIEIDSTKDQIQTADSQEISGDKAEDKTTNATDKEEKIEIQDIATNVPDGVNEDDSPIKETGSQKPFLEEESMGNLNNDEPIIIHETNFEDESSIKTNLSKDEHNIDFTSAKEEVSSESSQAAEKIKASASSQERETSSLEEQSLTENPQGIMGDYKEDETNHVIDMKEETPEDKDVASTLPYEDIEKSSPIQVDCSQKEHIVEKESDDPSVEKSSTGDTTGSTLVEEELGEKCIDSLQVATQEIKASGSGQDIETSSIEEQVLTTNQQETSNDRIEEKTIDTAYRNEETLEAQDIATNAPTGENDENSLLETDSSQKPFPIYSSKRNANGDESTLLQDAKFEDEVLSEHKKNTEGGVVNEEVHTESIRVAVLPEDIKASPLGQDRETCLLEEENLTPNPQGIKGDQKEDKTIDATDLKEETPEEMVKIMNITATSPRENTQIEADSSEMEYEEHLVKESENPSLAEALEKDTEESASVKEEAQMEKLIDSLEVVSKNIKAYDSNQVAEISSIKEQILTEDPREISGDKTEEKSIDANAMNEEILKNQNTVVSFQFLRQDLATNVPDRDNEVNSTIKVDGSQMPSVGEASTGNANDESKDSGPSSEVENKELEPDTELPKEIENADFKAKTMEFNEEEGYLKDLQMATAVNIAAHEELVSDSIAVKIPCTKSLDAKEEMVDLAEAPNYKQEESSITKELEEHLPISHEKVTNMTSLASEAPKLTGDYEVVAKAYNCSDKTDTEKAGELYDGSITITTNENPVETDKKESTDTETQAAKVKKEAELIQPDPEARTDQQDIEEDLPTKGSQDVSGSNEVTAEEKKRNSDNCEEISGSTTDVVLGDVSSSNVASEEVSTYNPYQESRRQIQQETGNKEAQKQEKTVCRQEKVMSDETVEEIKVSTSTTVASDFLPKSFKETSEVDHSATDRELTTDKEGLHEGKTASGNEETKTDTINKEEEASKHKVSDFSSAALEETFTGKFLGEANIFYETANTTQSTVEDILVSNRSIVDLKENSEDEAPKTTELTPTTTKGQELESTTVGEISMLISQGEGGKYEHAPSGSVTEEKLDSDEAELGHGENRSEYEPKNEVLESIAQVQNCDSVSEAEETRTCEENREATEIKRSNEVVAEDIFEPKETININMSSKKIKEDDEDVEDYLGSLEEEVITESHLQDEINTEELFEAIKKTNETEKVSKVLEEPDDKATEKTEENLVTNESIDRSLLGKCIEEVTTILDTEEADGIDHVNIKTGTEDSRKEENLILSASEGNEEAQTCIEAERLGFSSNTKHTSEVSRSDGDQDISEDNKNSTSKNEYFEEKYPNKSMESQMSAVSKDIELIEQVSKATKITLEMQETRGASDSGAEPEATGVDSQQMEEASHKCKEMAETSMSVEPTEVSTSKIFQEYVAETSLEAEDNLTTLHEFPQESHIMDSVVKIAQKDGPIDLQIVSDITDQDVQELNEGSIAMINKENPMEVDPNENIEIRCSADSIQKAPVLETLGEEMEEQQPGRTCEGVSKAKGLDCVEKKTIAHECNDLLEKSSSAVIETVSESNIYHCSAGDTAQTDKNKEGQLQIDFRPILLHPKCSETETAEKDLPVNLAGQYGTDEKELEGTPPPAKDKHVVLEADHTKNVNPDNSIGNKDTSVIEHGDSAEFSQGEGETLKPSGFEQDAANCGHDEMTKSRENSESKEIDKQSLADLLHVSIKETSKMADHSATEKEPTTHREDLHAEKPDEAEHEGTKTDEERDDEEESSEQQRADICSEAPVMVDVRDADAKVAHKKSHNILSGVGSKMKHSIAKVKKAITGKSSHSHQKPPSPK</sequence>
<feature type="region of interest" description="Disordered" evidence="1">
    <location>
        <begin position="951"/>
        <end position="1142"/>
    </location>
</feature>
<feature type="compositionally biased region" description="Polar residues" evidence="1">
    <location>
        <begin position="1163"/>
        <end position="1178"/>
    </location>
</feature>
<feature type="compositionally biased region" description="Basic and acidic residues" evidence="1">
    <location>
        <begin position="2802"/>
        <end position="2853"/>
    </location>
</feature>
<dbReference type="OrthoDB" id="914061at2759"/>
<feature type="compositionally biased region" description="Polar residues" evidence="1">
    <location>
        <begin position="2136"/>
        <end position="2158"/>
    </location>
</feature>
<feature type="region of interest" description="Disordered" evidence="1">
    <location>
        <begin position="1399"/>
        <end position="1431"/>
    </location>
</feature>